<feature type="region of interest" description="Disordered" evidence="1">
    <location>
        <begin position="83"/>
        <end position="137"/>
    </location>
</feature>
<name>A0ABD0Y0Q9_9HEMI</name>
<evidence type="ECO:0000313" key="2">
    <source>
        <dbReference type="EMBL" id="KAL1117041.1"/>
    </source>
</evidence>
<feature type="compositionally biased region" description="Polar residues" evidence="1">
    <location>
        <begin position="371"/>
        <end position="382"/>
    </location>
</feature>
<feature type="compositionally biased region" description="Basic and acidic residues" evidence="1">
    <location>
        <begin position="101"/>
        <end position="117"/>
    </location>
</feature>
<feature type="region of interest" description="Disordered" evidence="1">
    <location>
        <begin position="230"/>
        <end position="461"/>
    </location>
</feature>
<gene>
    <name evidence="2" type="ORF">AAG570_004369</name>
</gene>
<keyword evidence="3" id="KW-1185">Reference proteome</keyword>
<dbReference type="EMBL" id="JBFDAA010000016">
    <property type="protein sequence ID" value="KAL1117041.1"/>
    <property type="molecule type" value="Genomic_DNA"/>
</dbReference>
<dbReference type="AlphaFoldDB" id="A0ABD0Y0Q9"/>
<feature type="compositionally biased region" description="Basic residues" evidence="1">
    <location>
        <begin position="319"/>
        <end position="342"/>
    </location>
</feature>
<evidence type="ECO:0000256" key="1">
    <source>
        <dbReference type="SAM" id="MobiDB-lite"/>
    </source>
</evidence>
<sequence length="480" mass="54963">MFYENKKQETTEIGTCNLPSFCDLGLTFLHPLQGWSSLSSGCHAYKRGRLRSRMTSSPPAASEHSSHLTFITGREGAIDFLSPVAEDGSRDGGRLGPAPGRRGECRAEVFQPPDRKGKAPLGGAERSDGRPAGKAGPPSLIRRWLELAFCWQWSSSRERTPTWATAGDHCTTPVPGPKHVLREQEARDDGNRVPPKLVKVAQGTQKALMATRYGQGVAPLPKRMELETRLAHRVTSHGPGPRTRRRRRRPDRPPGHKSPYKRRRPTRNSSHVYRPEKHRYRKPHEAGTRSRPYYYKEDEPEYHDLEEEYDDDYFDDRRRPVRSHQHSYHKRKKSSKPKYHRPAHLEDPDEEEGAYSSNEPSYLNRPRPYLNLNTKKLYSSSIKSRHREREESAREEEPEESEDDYGRPYPKRPYRRQSGHRGSEEDDPPGGGYVPQDWGQQGYTGPQDLDIGFGQGLVADPWPQRLPYAALPQPTDRQIS</sequence>
<proteinExistence type="predicted"/>
<dbReference type="Proteomes" id="UP001558652">
    <property type="component" value="Unassembled WGS sequence"/>
</dbReference>
<organism evidence="2 3">
    <name type="scientific">Ranatra chinensis</name>
    <dbReference type="NCBI Taxonomy" id="642074"/>
    <lineage>
        <taxon>Eukaryota</taxon>
        <taxon>Metazoa</taxon>
        <taxon>Ecdysozoa</taxon>
        <taxon>Arthropoda</taxon>
        <taxon>Hexapoda</taxon>
        <taxon>Insecta</taxon>
        <taxon>Pterygota</taxon>
        <taxon>Neoptera</taxon>
        <taxon>Paraneoptera</taxon>
        <taxon>Hemiptera</taxon>
        <taxon>Heteroptera</taxon>
        <taxon>Panheteroptera</taxon>
        <taxon>Nepomorpha</taxon>
        <taxon>Nepidae</taxon>
        <taxon>Ranatrinae</taxon>
        <taxon>Ranatra</taxon>
    </lineage>
</organism>
<accession>A0ABD0Y0Q9</accession>
<evidence type="ECO:0000313" key="3">
    <source>
        <dbReference type="Proteomes" id="UP001558652"/>
    </source>
</evidence>
<feature type="compositionally biased region" description="Basic residues" evidence="1">
    <location>
        <begin position="409"/>
        <end position="419"/>
    </location>
</feature>
<comment type="caution">
    <text evidence="2">The sequence shown here is derived from an EMBL/GenBank/DDBJ whole genome shotgun (WGS) entry which is preliminary data.</text>
</comment>
<protein>
    <submittedName>
        <fullName evidence="2">Uncharacterized protein</fullName>
    </submittedName>
</protein>
<reference evidence="2 3" key="1">
    <citation type="submission" date="2024-07" db="EMBL/GenBank/DDBJ databases">
        <title>Chromosome-level genome assembly of the water stick insect Ranatra chinensis (Heteroptera: Nepidae).</title>
        <authorList>
            <person name="Liu X."/>
        </authorList>
    </citation>
    <scope>NUCLEOTIDE SEQUENCE [LARGE SCALE GENOMIC DNA]</scope>
    <source>
        <strain evidence="2">Cailab_2021Rc</strain>
        <tissue evidence="2">Muscle</tissue>
    </source>
</reference>
<feature type="compositionally biased region" description="Acidic residues" evidence="1">
    <location>
        <begin position="393"/>
        <end position="403"/>
    </location>
</feature>
<feature type="compositionally biased region" description="Acidic residues" evidence="1">
    <location>
        <begin position="298"/>
        <end position="314"/>
    </location>
</feature>